<proteinExistence type="predicted"/>
<dbReference type="Gene3D" id="3.40.50.2000">
    <property type="entry name" value="Glycogen Phosphorylase B"/>
    <property type="match status" value="2"/>
</dbReference>
<evidence type="ECO:0000313" key="3">
    <source>
        <dbReference type="EMBL" id="SEO23415.1"/>
    </source>
</evidence>
<dbReference type="InterPro" id="IPR028098">
    <property type="entry name" value="Glyco_trans_4-like_N"/>
</dbReference>
<dbReference type="SUPFAM" id="SSF53756">
    <property type="entry name" value="UDP-Glycosyltransferase/glycogen phosphorylase"/>
    <property type="match status" value="1"/>
</dbReference>
<protein>
    <submittedName>
        <fullName evidence="3">Glycosyltransferase involved in cell wall bisynthesis</fullName>
    </submittedName>
</protein>
<dbReference type="Pfam" id="PF13439">
    <property type="entry name" value="Glyco_transf_4"/>
    <property type="match status" value="1"/>
</dbReference>
<dbReference type="InterPro" id="IPR050194">
    <property type="entry name" value="Glycosyltransferase_grp1"/>
</dbReference>
<keyword evidence="3" id="KW-0808">Transferase</keyword>
<dbReference type="InterPro" id="IPR001296">
    <property type="entry name" value="Glyco_trans_1"/>
</dbReference>
<dbReference type="CDD" id="cd03802">
    <property type="entry name" value="GT4_AviGT4-like"/>
    <property type="match status" value="1"/>
</dbReference>
<organism evidence="3 4">
    <name type="scientific">Mucilaginibacter gossypiicola</name>
    <dbReference type="NCBI Taxonomy" id="551995"/>
    <lineage>
        <taxon>Bacteria</taxon>
        <taxon>Pseudomonadati</taxon>
        <taxon>Bacteroidota</taxon>
        <taxon>Sphingobacteriia</taxon>
        <taxon>Sphingobacteriales</taxon>
        <taxon>Sphingobacteriaceae</taxon>
        <taxon>Mucilaginibacter</taxon>
    </lineage>
</organism>
<dbReference type="EMBL" id="FOCL01000006">
    <property type="protein sequence ID" value="SEO23415.1"/>
    <property type="molecule type" value="Genomic_DNA"/>
</dbReference>
<dbReference type="Pfam" id="PF00534">
    <property type="entry name" value="Glycos_transf_1"/>
    <property type="match status" value="1"/>
</dbReference>
<dbReference type="AlphaFoldDB" id="A0A1H8N1A9"/>
<gene>
    <name evidence="3" type="ORF">SAMN05192574_106196</name>
</gene>
<dbReference type="GO" id="GO:0016757">
    <property type="term" value="F:glycosyltransferase activity"/>
    <property type="evidence" value="ECO:0007669"/>
    <property type="project" value="InterPro"/>
</dbReference>
<dbReference type="PANTHER" id="PTHR45947:SF3">
    <property type="entry name" value="SULFOQUINOVOSYL TRANSFERASE SQD2"/>
    <property type="match status" value="1"/>
</dbReference>
<accession>A0A1H8N1A9</accession>
<feature type="domain" description="Glycosyltransferase subfamily 4-like N-terminal" evidence="2">
    <location>
        <begin position="35"/>
        <end position="175"/>
    </location>
</feature>
<dbReference type="PANTHER" id="PTHR45947">
    <property type="entry name" value="SULFOQUINOVOSYL TRANSFERASE SQD2"/>
    <property type="match status" value="1"/>
</dbReference>
<evidence type="ECO:0000259" key="1">
    <source>
        <dbReference type="Pfam" id="PF00534"/>
    </source>
</evidence>
<feature type="domain" description="Glycosyl transferase family 1" evidence="1">
    <location>
        <begin position="189"/>
        <end position="323"/>
    </location>
</feature>
<dbReference type="STRING" id="551995.SAMN05192574_106196"/>
<sequence length="359" mass="40132">MGAKHTLCQRTHQTVFKLKIAIIVNPLIPVPPEQYGGIERIVFMLIQELKKNGHDVTLYANEHSQPGCKLVGYRESAHYGIKDLVKINRLTSKIAFQHFDIVHTFGRMSNIALLMLSRIPKIVSYQLPPTISQVKKAVSIAHKNSLRFIACSNYIANQINTFADVTTIYNGVDINDYDFNADVAPDAPLTFLGRIQHEKGTAIAIHAAKKTNQKLVIAGNVPNEPKHQQYFEEQVKPYIDGEQIKYIGPVNNRQKNQLLRNSKAFLMPVTWDEPFGIVMAEALACGTPVIGLRRGAVPEVVSHGINGFVCDTKADLTKAISNIDSINRITCRQIAEQKFSAGVLAKQYEELYQLATRKN</sequence>
<reference evidence="4" key="1">
    <citation type="submission" date="2016-10" db="EMBL/GenBank/DDBJ databases">
        <authorList>
            <person name="Varghese N."/>
            <person name="Submissions S."/>
        </authorList>
    </citation>
    <scope>NUCLEOTIDE SEQUENCE [LARGE SCALE GENOMIC DNA]</scope>
    <source>
        <strain evidence="4">Gh-48</strain>
    </source>
</reference>
<dbReference type="Proteomes" id="UP000198942">
    <property type="component" value="Unassembled WGS sequence"/>
</dbReference>
<evidence type="ECO:0000313" key="4">
    <source>
        <dbReference type="Proteomes" id="UP000198942"/>
    </source>
</evidence>
<keyword evidence="4" id="KW-1185">Reference proteome</keyword>
<evidence type="ECO:0000259" key="2">
    <source>
        <dbReference type="Pfam" id="PF13439"/>
    </source>
</evidence>
<name>A0A1H8N1A9_9SPHI</name>